<dbReference type="AlphaFoldDB" id="A0A6F8PMS8"/>
<accession>A0A6F8PMS8</accession>
<dbReference type="RefSeq" id="WP_173291214.1">
    <property type="nucleotide sequence ID" value="NZ_AP021888.1"/>
</dbReference>
<dbReference type="PANTHER" id="PTHR11076">
    <property type="entry name" value="DNA REPAIR POLYMERASE UMUC / TRANSFERASE FAMILY MEMBER"/>
    <property type="match status" value="1"/>
</dbReference>
<name>A0A6F8PMS8_9GAMM</name>
<evidence type="ECO:0000256" key="5">
    <source>
        <dbReference type="ARBA" id="ARBA00023236"/>
    </source>
</evidence>
<dbReference type="PANTHER" id="PTHR11076:SF34">
    <property type="entry name" value="PROTEIN UMUC"/>
    <property type="match status" value="1"/>
</dbReference>
<evidence type="ECO:0000259" key="6">
    <source>
        <dbReference type="PROSITE" id="PS50173"/>
    </source>
</evidence>
<proteinExistence type="inferred from homology"/>
<dbReference type="Gene3D" id="3.40.1170.60">
    <property type="match status" value="1"/>
</dbReference>
<dbReference type="Proteomes" id="UP000501466">
    <property type="component" value="Chromosome"/>
</dbReference>
<keyword evidence="3" id="KW-0741">SOS mutagenesis</keyword>
<dbReference type="EMBL" id="AP021888">
    <property type="protein sequence ID" value="BBP43412.1"/>
    <property type="molecule type" value="Genomic_DNA"/>
</dbReference>
<dbReference type="GO" id="GO:0042276">
    <property type="term" value="P:error-prone translesion synthesis"/>
    <property type="evidence" value="ECO:0007669"/>
    <property type="project" value="TreeGrafter"/>
</dbReference>
<dbReference type="CDD" id="cd01700">
    <property type="entry name" value="PolY_Pol_V_umuC"/>
    <property type="match status" value="1"/>
</dbReference>
<dbReference type="Pfam" id="PF11799">
    <property type="entry name" value="IMS_C"/>
    <property type="match status" value="1"/>
</dbReference>
<dbReference type="KEGG" id="tzo:THMIRHAT_11580"/>
<keyword evidence="2" id="KW-0227">DNA damage</keyword>
<reference evidence="8" key="1">
    <citation type="submission" date="2019-11" db="EMBL/GenBank/DDBJ databases">
        <title>Isolation and characterization of two novel species in the genus Thiomicrorhabdus.</title>
        <authorList>
            <person name="Mochizuki J."/>
            <person name="Kojima H."/>
            <person name="Fukui M."/>
        </authorList>
    </citation>
    <scope>NUCLEOTIDE SEQUENCE [LARGE SCALE GENOMIC DNA]</scope>
    <source>
        <strain evidence="8">AkT22</strain>
    </source>
</reference>
<evidence type="ECO:0000256" key="2">
    <source>
        <dbReference type="ARBA" id="ARBA00022763"/>
    </source>
</evidence>
<keyword evidence="4" id="KW-0234">DNA repair</keyword>
<evidence type="ECO:0000313" key="8">
    <source>
        <dbReference type="Proteomes" id="UP000501466"/>
    </source>
</evidence>
<sequence length="459" mass="51263">MKVLSKSPEKSVFALIDGNSFYASCEIAFQPHLSHRPVVVLSNNDGCIVAANQIAKDLNAELMQTVKTLGPGGYRSAVMDNMMFQPYFKVKDILEKYRAAVFSSNYELYADMSSRMHRIVGEFAPRQEIYSIDESFLDLTGMHNFNLTTLALQIKDKVKQDIGIPVAVGIGHSKTLAKLANHLAKKQAQHQGVLDLTQWDETTLNAVLAKVDVGKVWGIGSRLSQQLKQQGVATVADLKQANPKTMRKTYGVVMERTWRELHGESCLSLEEVSAHKKQIISSRSFGVPITAYVQMEQAVVSYTCRAAEKLRSQGSVCAFISVMVTTNPFAKDAPFYRNQQTIGLIYPSDNSILLTKLAKRALKSIWRAGYAYHKAGVTLGDIDLKRALQEDIFAPNPKYSGNPKQAALMQVMDGINQRDGRNTLFLGASGIKSKNTWQMRRNLMSPRYTTRWSELLQVR</sequence>
<dbReference type="InterPro" id="IPR001126">
    <property type="entry name" value="UmuC"/>
</dbReference>
<keyword evidence="8" id="KW-1185">Reference proteome</keyword>
<dbReference type="PROSITE" id="PS50173">
    <property type="entry name" value="UMUC"/>
    <property type="match status" value="1"/>
</dbReference>
<dbReference type="Gene3D" id="1.10.150.20">
    <property type="entry name" value="5' to 3' exonuclease, C-terminal subdomain"/>
    <property type="match status" value="1"/>
</dbReference>
<keyword evidence="5" id="KW-0742">SOS response</keyword>
<dbReference type="GO" id="GO:0005829">
    <property type="term" value="C:cytosol"/>
    <property type="evidence" value="ECO:0007669"/>
    <property type="project" value="TreeGrafter"/>
</dbReference>
<dbReference type="GO" id="GO:0003887">
    <property type="term" value="F:DNA-directed DNA polymerase activity"/>
    <property type="evidence" value="ECO:0007669"/>
    <property type="project" value="TreeGrafter"/>
</dbReference>
<protein>
    <submittedName>
        <fullName evidence="7">DNA polymerase V subunit UmuC</fullName>
    </submittedName>
</protein>
<dbReference type="GO" id="GO:0003684">
    <property type="term" value="F:damaged DNA binding"/>
    <property type="evidence" value="ECO:0007669"/>
    <property type="project" value="InterPro"/>
</dbReference>
<organism evidence="7 8">
    <name type="scientific">Thiosulfativibrio zosterae</name>
    <dbReference type="NCBI Taxonomy" id="2675053"/>
    <lineage>
        <taxon>Bacteria</taxon>
        <taxon>Pseudomonadati</taxon>
        <taxon>Pseudomonadota</taxon>
        <taxon>Gammaproteobacteria</taxon>
        <taxon>Thiotrichales</taxon>
        <taxon>Piscirickettsiaceae</taxon>
        <taxon>Thiosulfativibrio</taxon>
    </lineage>
</organism>
<evidence type="ECO:0000256" key="4">
    <source>
        <dbReference type="ARBA" id="ARBA00023204"/>
    </source>
</evidence>
<dbReference type="GO" id="GO:0009432">
    <property type="term" value="P:SOS response"/>
    <property type="evidence" value="ECO:0007669"/>
    <property type="project" value="UniProtKB-KW"/>
</dbReference>
<comment type="similarity">
    <text evidence="1">Belongs to the DNA polymerase type-Y family.</text>
</comment>
<evidence type="ECO:0000256" key="3">
    <source>
        <dbReference type="ARBA" id="ARBA00023199"/>
    </source>
</evidence>
<feature type="domain" description="UmuC" evidence="6">
    <location>
        <begin position="13"/>
        <end position="220"/>
    </location>
</feature>
<dbReference type="InterPro" id="IPR017961">
    <property type="entry name" value="DNA_pol_Y-fam_little_finger"/>
</dbReference>
<evidence type="ECO:0000313" key="7">
    <source>
        <dbReference type="EMBL" id="BBP43412.1"/>
    </source>
</evidence>
<dbReference type="InterPro" id="IPR043128">
    <property type="entry name" value="Rev_trsase/Diguanyl_cyclase"/>
</dbReference>
<evidence type="ECO:0000256" key="1">
    <source>
        <dbReference type="ARBA" id="ARBA00010945"/>
    </source>
</evidence>
<dbReference type="InterPro" id="IPR025188">
    <property type="entry name" value="DUF4113"/>
</dbReference>
<dbReference type="SUPFAM" id="SSF56672">
    <property type="entry name" value="DNA/RNA polymerases"/>
    <property type="match status" value="1"/>
</dbReference>
<dbReference type="Gene3D" id="3.30.70.270">
    <property type="match status" value="1"/>
</dbReference>
<dbReference type="InterPro" id="IPR050116">
    <property type="entry name" value="DNA_polymerase-Y"/>
</dbReference>
<dbReference type="GO" id="GO:0006281">
    <property type="term" value="P:DNA repair"/>
    <property type="evidence" value="ECO:0007669"/>
    <property type="project" value="UniProtKB-KW"/>
</dbReference>
<dbReference type="InterPro" id="IPR043502">
    <property type="entry name" value="DNA/RNA_pol_sf"/>
</dbReference>
<dbReference type="Pfam" id="PF00817">
    <property type="entry name" value="IMS"/>
    <property type="match status" value="2"/>
</dbReference>
<gene>
    <name evidence="7" type="primary">umuC</name>
    <name evidence="7" type="ORF">THMIRHAT_11580</name>
</gene>
<dbReference type="Pfam" id="PF13438">
    <property type="entry name" value="DUF4113"/>
    <property type="match status" value="1"/>
</dbReference>